<dbReference type="RefSeq" id="WP_265789451.1">
    <property type="nucleotide sequence ID" value="NZ_BAABRS010000002.1"/>
</dbReference>
<keyword evidence="2" id="KW-1185">Reference proteome</keyword>
<dbReference type="EMBL" id="JAJNDC010000002">
    <property type="protein sequence ID" value="MCW9713029.1"/>
    <property type="molecule type" value="Genomic_DNA"/>
</dbReference>
<proteinExistence type="predicted"/>
<name>A0ABT3PYV2_9BACT</name>
<organism evidence="1 2">
    <name type="scientific">Fodinibius salicampi</name>
    <dbReference type="NCBI Taxonomy" id="1920655"/>
    <lineage>
        <taxon>Bacteria</taxon>
        <taxon>Pseudomonadati</taxon>
        <taxon>Balneolota</taxon>
        <taxon>Balneolia</taxon>
        <taxon>Balneolales</taxon>
        <taxon>Balneolaceae</taxon>
        <taxon>Fodinibius</taxon>
    </lineage>
</organism>
<protein>
    <submittedName>
        <fullName evidence="1">Alpha/beta hydrolase</fullName>
    </submittedName>
</protein>
<evidence type="ECO:0000313" key="2">
    <source>
        <dbReference type="Proteomes" id="UP001207337"/>
    </source>
</evidence>
<comment type="caution">
    <text evidence="1">The sequence shown here is derived from an EMBL/GenBank/DDBJ whole genome shotgun (WGS) entry which is preliminary data.</text>
</comment>
<dbReference type="Gene3D" id="3.40.50.1820">
    <property type="entry name" value="alpha/beta hydrolase"/>
    <property type="match status" value="1"/>
</dbReference>
<gene>
    <name evidence="1" type="ORF">LQ318_08935</name>
</gene>
<dbReference type="InterPro" id="IPR029058">
    <property type="entry name" value="AB_hydrolase_fold"/>
</dbReference>
<sequence length="305" mass="34271">MTIISPDAIPDKLSQLDDFLSEKESDCNLRPGAEANIIWQEDKKHRQTEYAIVYLHGFRASHPEGDPVHKKIADQLGAHLYLSRLEEHGIRSPNPLRNLTEQKLIDSARFAFAIGRKIGRKVILMGTSTGGSLALFLAATSSFRENISSLILYSPLIRFYGIKQKLLQWPLSRNMLSIIPGKSYPIKESAATKAEERIWYTSYALQGALALGKFIDQHMHSPTYKKVHCPVLAGYYYKNKQLQDKVVSVKAIQNMMPKLGTSSKYRKSVAFPHAQTHVICSSLLSQSVSSVIKETSCFLKYIGTQ</sequence>
<evidence type="ECO:0000313" key="1">
    <source>
        <dbReference type="EMBL" id="MCW9713029.1"/>
    </source>
</evidence>
<dbReference type="Proteomes" id="UP001207337">
    <property type="component" value="Unassembled WGS sequence"/>
</dbReference>
<accession>A0ABT3PYV2</accession>
<dbReference type="SUPFAM" id="SSF53474">
    <property type="entry name" value="alpha/beta-Hydrolases"/>
    <property type="match status" value="1"/>
</dbReference>
<keyword evidence="1" id="KW-0378">Hydrolase</keyword>
<reference evidence="1 2" key="1">
    <citation type="submission" date="2021-11" db="EMBL/GenBank/DDBJ databases">
        <title>Aliifidinibius sp. nov., a new bacterium isolated from saline soil.</title>
        <authorList>
            <person name="Galisteo C."/>
            <person name="De La Haba R."/>
            <person name="Sanchez-Porro C."/>
            <person name="Ventosa A."/>
        </authorList>
    </citation>
    <scope>NUCLEOTIDE SEQUENCE [LARGE SCALE GENOMIC DNA]</scope>
    <source>
        <strain evidence="1 2">KACC 190600</strain>
    </source>
</reference>
<dbReference type="GO" id="GO:0016787">
    <property type="term" value="F:hydrolase activity"/>
    <property type="evidence" value="ECO:0007669"/>
    <property type="project" value="UniProtKB-KW"/>
</dbReference>